<dbReference type="Proteomes" id="UP000817658">
    <property type="component" value="Chromosome 1"/>
</dbReference>
<proteinExistence type="predicted"/>
<feature type="compositionally biased region" description="Basic and acidic residues" evidence="1">
    <location>
        <begin position="133"/>
        <end position="158"/>
    </location>
</feature>
<protein>
    <submittedName>
        <fullName evidence="2">Pr1-like protein</fullName>
    </submittedName>
</protein>
<accession>Q942B5</accession>
<reference evidence="2" key="1">
    <citation type="journal article" date="2002" name="Nature">
        <title>The genome sequence and structure of rice chromosome 1.</title>
        <authorList>
            <person name="Sasaki T."/>
            <person name="Matsumoto T."/>
            <person name="Yamamoto K."/>
            <person name="Sakata K."/>
            <person name="Baba T."/>
            <person name="Katayose Y."/>
            <person name="Wu J."/>
            <person name="Niimura Y."/>
            <person name="Cheng Z."/>
            <person name="Nagamura Y."/>
            <person name="Antonio B.A."/>
            <person name="Kanamori H."/>
            <person name="Hosokawa S."/>
            <person name="Masukawa M."/>
            <person name="Arikawa K."/>
            <person name="Chiden Y."/>
            <person name="Hayashi M."/>
            <person name="Okamoto M."/>
            <person name="Ando T."/>
            <person name="Aoki H."/>
            <person name="Arita K."/>
            <person name="Hamada M."/>
            <person name="Harada C."/>
            <person name="Hijishita S."/>
            <person name="Honda M."/>
            <person name="Ichikawa Y."/>
            <person name="Idonuma A."/>
            <person name="Iijima M."/>
            <person name="Ikeda M."/>
            <person name="Ikeno M."/>
            <person name="Itoh S."/>
            <person name="Itoh T."/>
            <person name="Itoh Y."/>
            <person name="Itoh Y."/>
            <person name="Iwabuchi A."/>
            <person name="Kamiya K."/>
            <person name="Karasawa W."/>
            <person name="Katagiri S."/>
            <person name="Kikuta A."/>
            <person name="Kobayashi N."/>
            <person name="Kono I."/>
            <person name="Machita K."/>
            <person name="Maehara T."/>
            <person name="Mizuno H."/>
            <person name="Mizubayashi T."/>
            <person name="Mukai Y."/>
            <person name="Nagasaki H."/>
            <person name="Nakashima M."/>
            <person name="Nakama Y."/>
            <person name="Nakamichi Y."/>
            <person name="Nakamura M."/>
            <person name="Namiki N."/>
            <person name="Negishi M."/>
            <person name="Ohta I."/>
            <person name="Ono N."/>
            <person name="Saji S."/>
            <person name="Sakai K."/>
            <person name="Shibata M."/>
            <person name="Shimokawa T."/>
            <person name="Shomura A."/>
            <person name="Song J."/>
            <person name="Takazaki Y."/>
            <person name="Terasawa K."/>
            <person name="Tsuji K."/>
            <person name="Waki K."/>
            <person name="Yamagata H."/>
            <person name="Yamane H."/>
            <person name="Yoshiki S."/>
            <person name="Yoshihara R."/>
            <person name="Yukawa K."/>
            <person name="Zhong H."/>
            <person name="Iwama H."/>
            <person name="Endo T."/>
            <person name="Ito H."/>
            <person name="Hahn J.H."/>
            <person name="Kim H.I."/>
            <person name="Eun M.Y."/>
            <person name="Yano M."/>
            <person name="Jiang J."/>
            <person name="Gojobori T."/>
        </authorList>
    </citation>
    <scope>NUCLEOTIDE SEQUENCE [LARGE SCALE GENOMIC DNA]</scope>
</reference>
<dbReference type="AlphaFoldDB" id="Q942B5"/>
<gene>
    <name evidence="2" type="primary">B1060H01.41</name>
</gene>
<feature type="compositionally biased region" description="Basic and acidic residues" evidence="1">
    <location>
        <begin position="54"/>
        <end position="64"/>
    </location>
</feature>
<evidence type="ECO:0000313" key="2">
    <source>
        <dbReference type="EMBL" id="BAB68091.1"/>
    </source>
</evidence>
<sequence length="265" mass="27147">MNRVSTSWGFVYSRVNKPLGAPEGGYVDAAGGRRRARAPMVAGSGHRHGGAAAERGEEKGETRRRSTAHPRSTATTKKAAGAEEGGGAARVDGDGGAPAVSELDEGVDGDDDGAAKPEEATPGRETVPASGESRPKVVGDRGERGRRCELDSSEETARQRWKRVRCGEGLNRVGRGRGRPGKEGNRPGGPAAINGANEICGNKSARLNAREREEKMGRKGEGITGSGGIRGGGGARRGRGGGSGGRNEMTGGPHPSARVAGGPAR</sequence>
<feature type="compositionally biased region" description="Basic and acidic residues" evidence="1">
    <location>
        <begin position="208"/>
        <end position="221"/>
    </location>
</feature>
<organism evidence="2">
    <name type="scientific">Oryza sativa subsp. japonica</name>
    <name type="common">Rice</name>
    <dbReference type="NCBI Taxonomy" id="39947"/>
    <lineage>
        <taxon>Eukaryota</taxon>
        <taxon>Viridiplantae</taxon>
        <taxon>Streptophyta</taxon>
        <taxon>Embryophyta</taxon>
        <taxon>Tracheophyta</taxon>
        <taxon>Spermatophyta</taxon>
        <taxon>Magnoliopsida</taxon>
        <taxon>Liliopsida</taxon>
        <taxon>Poales</taxon>
        <taxon>Poaceae</taxon>
        <taxon>BOP clade</taxon>
        <taxon>Oryzoideae</taxon>
        <taxon>Oryzeae</taxon>
        <taxon>Oryzinae</taxon>
        <taxon>Oryza</taxon>
        <taxon>Oryza sativa</taxon>
    </lineage>
</organism>
<name>Q942B5_ORYSJ</name>
<feature type="compositionally biased region" description="Basic and acidic residues" evidence="1">
    <location>
        <begin position="113"/>
        <end position="122"/>
    </location>
</feature>
<feature type="compositionally biased region" description="Acidic residues" evidence="1">
    <location>
        <begin position="102"/>
        <end position="112"/>
    </location>
</feature>
<evidence type="ECO:0000256" key="1">
    <source>
        <dbReference type="SAM" id="MobiDB-lite"/>
    </source>
</evidence>
<dbReference type="EMBL" id="AP003560">
    <property type="protein sequence ID" value="BAB68091.1"/>
    <property type="molecule type" value="Genomic_DNA"/>
</dbReference>
<feature type="compositionally biased region" description="Gly residues" evidence="1">
    <location>
        <begin position="222"/>
        <end position="245"/>
    </location>
</feature>
<feature type="region of interest" description="Disordered" evidence="1">
    <location>
        <begin position="37"/>
        <end position="265"/>
    </location>
</feature>